<evidence type="ECO:0000259" key="1">
    <source>
        <dbReference type="Pfam" id="PF04864"/>
    </source>
</evidence>
<dbReference type="Gramene" id="CDP11447">
    <property type="protein sequence ID" value="CDP11447"/>
    <property type="gene ID" value="GSCOC_T00033707001"/>
</dbReference>
<dbReference type="GO" id="GO:0016846">
    <property type="term" value="F:carbon-sulfur lyase activity"/>
    <property type="evidence" value="ECO:0007669"/>
    <property type="project" value="InterPro"/>
</dbReference>
<dbReference type="InterPro" id="IPR015424">
    <property type="entry name" value="PyrdxlP-dep_Trfase"/>
</dbReference>
<dbReference type="OMA" id="VKCEREA"/>
<accession>A0A068UT02</accession>
<gene>
    <name evidence="2" type="ORF">GSCOC_T00033707001</name>
</gene>
<reference evidence="3" key="1">
    <citation type="journal article" date="2014" name="Science">
        <title>The coffee genome provides insight into the convergent evolution of caffeine biosynthesis.</title>
        <authorList>
            <person name="Denoeud F."/>
            <person name="Carretero-Paulet L."/>
            <person name="Dereeper A."/>
            <person name="Droc G."/>
            <person name="Guyot R."/>
            <person name="Pietrella M."/>
            <person name="Zheng C."/>
            <person name="Alberti A."/>
            <person name="Anthony F."/>
            <person name="Aprea G."/>
            <person name="Aury J.M."/>
            <person name="Bento P."/>
            <person name="Bernard M."/>
            <person name="Bocs S."/>
            <person name="Campa C."/>
            <person name="Cenci A."/>
            <person name="Combes M.C."/>
            <person name="Crouzillat D."/>
            <person name="Da Silva C."/>
            <person name="Daddiego L."/>
            <person name="De Bellis F."/>
            <person name="Dussert S."/>
            <person name="Garsmeur O."/>
            <person name="Gayraud T."/>
            <person name="Guignon V."/>
            <person name="Jahn K."/>
            <person name="Jamilloux V."/>
            <person name="Joet T."/>
            <person name="Labadie K."/>
            <person name="Lan T."/>
            <person name="Leclercq J."/>
            <person name="Lepelley M."/>
            <person name="Leroy T."/>
            <person name="Li L.T."/>
            <person name="Librado P."/>
            <person name="Lopez L."/>
            <person name="Munoz A."/>
            <person name="Noel B."/>
            <person name="Pallavicini A."/>
            <person name="Perrotta G."/>
            <person name="Poncet V."/>
            <person name="Pot D."/>
            <person name="Priyono X."/>
            <person name="Rigoreau M."/>
            <person name="Rouard M."/>
            <person name="Rozas J."/>
            <person name="Tranchant-Dubreuil C."/>
            <person name="VanBuren R."/>
            <person name="Zhang Q."/>
            <person name="Andrade A.C."/>
            <person name="Argout X."/>
            <person name="Bertrand B."/>
            <person name="de Kochko A."/>
            <person name="Graziosi G."/>
            <person name="Henry R.J."/>
            <person name="Jayarama X."/>
            <person name="Ming R."/>
            <person name="Nagai C."/>
            <person name="Rounsley S."/>
            <person name="Sankoff D."/>
            <person name="Giuliano G."/>
            <person name="Albert V.A."/>
            <person name="Wincker P."/>
            <person name="Lashermes P."/>
        </authorList>
    </citation>
    <scope>NUCLEOTIDE SEQUENCE [LARGE SCALE GENOMIC DNA]</scope>
    <source>
        <strain evidence="3">cv. DH200-94</strain>
    </source>
</reference>
<dbReference type="Proteomes" id="UP000295252">
    <property type="component" value="Chromosome II"/>
</dbReference>
<dbReference type="SUPFAM" id="SSF53383">
    <property type="entry name" value="PLP-dependent transferases"/>
    <property type="match status" value="1"/>
</dbReference>
<dbReference type="STRING" id="49390.A0A068UT02"/>
<dbReference type="AlphaFoldDB" id="A0A068UT02"/>
<dbReference type="InterPro" id="IPR015422">
    <property type="entry name" value="PyrdxlP-dep_Trfase_small"/>
</dbReference>
<dbReference type="InterPro" id="IPR006948">
    <property type="entry name" value="Alliinase_C"/>
</dbReference>
<organism evidence="2 3">
    <name type="scientific">Coffea canephora</name>
    <name type="common">Robusta coffee</name>
    <dbReference type="NCBI Taxonomy" id="49390"/>
    <lineage>
        <taxon>Eukaryota</taxon>
        <taxon>Viridiplantae</taxon>
        <taxon>Streptophyta</taxon>
        <taxon>Embryophyta</taxon>
        <taxon>Tracheophyta</taxon>
        <taxon>Spermatophyta</taxon>
        <taxon>Magnoliopsida</taxon>
        <taxon>eudicotyledons</taxon>
        <taxon>Gunneridae</taxon>
        <taxon>Pentapetalae</taxon>
        <taxon>asterids</taxon>
        <taxon>lamiids</taxon>
        <taxon>Gentianales</taxon>
        <taxon>Rubiaceae</taxon>
        <taxon>Ixoroideae</taxon>
        <taxon>Gardenieae complex</taxon>
        <taxon>Bertiereae - Coffeeae clade</taxon>
        <taxon>Coffeeae</taxon>
        <taxon>Coffea</taxon>
    </lineage>
</organism>
<keyword evidence="3" id="KW-1185">Reference proteome</keyword>
<proteinExistence type="predicted"/>
<dbReference type="Pfam" id="PF04864">
    <property type="entry name" value="Alliinase_C"/>
    <property type="match status" value="1"/>
</dbReference>
<evidence type="ECO:0000313" key="3">
    <source>
        <dbReference type="Proteomes" id="UP000295252"/>
    </source>
</evidence>
<dbReference type="InParanoid" id="A0A068UT02"/>
<protein>
    <recommendedName>
        <fullName evidence="1">Alliinase C-terminal domain-containing protein</fullName>
    </recommendedName>
</protein>
<feature type="domain" description="Alliinase C-terminal" evidence="1">
    <location>
        <begin position="2"/>
        <end position="69"/>
    </location>
</feature>
<dbReference type="OrthoDB" id="2020362at2759"/>
<dbReference type="Gene3D" id="3.90.1150.10">
    <property type="entry name" value="Aspartate Aminotransferase, domain 1"/>
    <property type="match status" value="1"/>
</dbReference>
<name>A0A068UT02_COFCA</name>
<evidence type="ECO:0000313" key="2">
    <source>
        <dbReference type="EMBL" id="CDP11447.1"/>
    </source>
</evidence>
<dbReference type="PhylomeDB" id="A0A068UT02"/>
<sequence length="78" mass="8984">MPKRCRFSKEVRSPTPAFVWIECQNEEDKDCHAVLRESKIIGRAGHAFGAERSYMRLSLVNSQDDFNLLHGCTIDLRC</sequence>
<dbReference type="EMBL" id="HG739139">
    <property type="protein sequence ID" value="CDP11447.1"/>
    <property type="molecule type" value="Genomic_DNA"/>
</dbReference>